<dbReference type="EMBL" id="PIQO01000002">
    <property type="protein sequence ID" value="PKR86425.1"/>
    <property type="molecule type" value="Genomic_DNA"/>
</dbReference>
<dbReference type="PANTHER" id="PTHR10907:SF47">
    <property type="entry name" value="REGUCALCIN"/>
    <property type="match status" value="1"/>
</dbReference>
<dbReference type="SUPFAM" id="SSF63829">
    <property type="entry name" value="Calcium-dependent phosphotriesterase"/>
    <property type="match status" value="1"/>
</dbReference>
<protein>
    <submittedName>
        <fullName evidence="5">SMP-30/gluconolaconase/LRE domain protein</fullName>
    </submittedName>
</protein>
<comment type="cofactor">
    <cofactor evidence="3">
        <name>Zn(2+)</name>
        <dbReference type="ChEBI" id="CHEBI:29105"/>
    </cofactor>
    <text evidence="3">Binds 1 divalent metal cation per subunit.</text>
</comment>
<keyword evidence="3" id="KW-0862">Zinc</keyword>
<dbReference type="InterPro" id="IPR011042">
    <property type="entry name" value="6-blade_b-propeller_TolB-like"/>
</dbReference>
<evidence type="ECO:0000259" key="4">
    <source>
        <dbReference type="Pfam" id="PF08450"/>
    </source>
</evidence>
<dbReference type="PANTHER" id="PTHR10907">
    <property type="entry name" value="REGUCALCIN"/>
    <property type="match status" value="1"/>
</dbReference>
<dbReference type="Gene3D" id="2.120.10.30">
    <property type="entry name" value="TolB, C-terminal domain"/>
    <property type="match status" value="1"/>
</dbReference>
<evidence type="ECO:0000256" key="1">
    <source>
        <dbReference type="ARBA" id="ARBA00008853"/>
    </source>
</evidence>
<feature type="binding site" evidence="3">
    <location>
        <position position="101"/>
    </location>
    <ligand>
        <name>substrate</name>
    </ligand>
</feature>
<reference evidence="5 6" key="1">
    <citation type="submission" date="2017-11" db="EMBL/GenBank/DDBJ databases">
        <title>Bacillus camelliae sp. nov., isolated from pu'er tea.</title>
        <authorList>
            <person name="Niu L."/>
        </authorList>
    </citation>
    <scope>NUCLEOTIDE SEQUENCE [LARGE SCALE GENOMIC DNA]</scope>
    <source>
        <strain evidence="5 6">7578-1</strain>
    </source>
</reference>
<dbReference type="AlphaFoldDB" id="A0A2N3LPB7"/>
<keyword evidence="6" id="KW-1185">Reference proteome</keyword>
<proteinExistence type="inferred from homology"/>
<dbReference type="InterPro" id="IPR005511">
    <property type="entry name" value="SMP-30"/>
</dbReference>
<dbReference type="GO" id="GO:0005509">
    <property type="term" value="F:calcium ion binding"/>
    <property type="evidence" value="ECO:0007669"/>
    <property type="project" value="TreeGrafter"/>
</dbReference>
<organism evidence="5 6">
    <name type="scientific">Heyndrickxia camelliae</name>
    <dbReference type="NCBI Taxonomy" id="1707093"/>
    <lineage>
        <taxon>Bacteria</taxon>
        <taxon>Bacillati</taxon>
        <taxon>Bacillota</taxon>
        <taxon>Bacilli</taxon>
        <taxon>Bacillales</taxon>
        <taxon>Bacillaceae</taxon>
        <taxon>Heyndrickxia</taxon>
    </lineage>
</organism>
<gene>
    <name evidence="5" type="ORF">CWO92_04835</name>
</gene>
<name>A0A2N3LPB7_9BACI</name>
<dbReference type="Proteomes" id="UP000233440">
    <property type="component" value="Unassembled WGS sequence"/>
</dbReference>
<dbReference type="GO" id="GO:0019853">
    <property type="term" value="P:L-ascorbic acid biosynthetic process"/>
    <property type="evidence" value="ECO:0007669"/>
    <property type="project" value="TreeGrafter"/>
</dbReference>
<feature type="binding site" evidence="3">
    <location>
        <position position="199"/>
    </location>
    <ligand>
        <name>a divalent metal cation</name>
        <dbReference type="ChEBI" id="CHEBI:60240"/>
    </ligand>
</feature>
<dbReference type="OrthoDB" id="2633250at2"/>
<dbReference type="Pfam" id="PF08450">
    <property type="entry name" value="SGL"/>
    <property type="match status" value="1"/>
</dbReference>
<evidence type="ECO:0000256" key="2">
    <source>
        <dbReference type="PIRSR" id="PIRSR605511-1"/>
    </source>
</evidence>
<feature type="domain" description="SMP-30/Gluconolactonase/LRE-like region" evidence="4">
    <location>
        <begin position="15"/>
        <end position="259"/>
    </location>
</feature>
<dbReference type="GO" id="GO:0004341">
    <property type="term" value="F:gluconolactonase activity"/>
    <property type="evidence" value="ECO:0007669"/>
    <property type="project" value="TreeGrafter"/>
</dbReference>
<feature type="binding site" evidence="3">
    <location>
        <position position="149"/>
    </location>
    <ligand>
        <name>a divalent metal cation</name>
        <dbReference type="ChEBI" id="CHEBI:60240"/>
    </ligand>
</feature>
<feature type="active site" description="Proton donor/acceptor" evidence="2">
    <location>
        <position position="199"/>
    </location>
</feature>
<evidence type="ECO:0000313" key="5">
    <source>
        <dbReference type="EMBL" id="PKR86425.1"/>
    </source>
</evidence>
<keyword evidence="3" id="KW-0479">Metal-binding</keyword>
<sequence length="293" mass="32884">MSEELELIADVQSLIGEGPSWDAKNNCLYWVDIVGRKIYTFYPDTNNITQMDTEKYVGCVVPKEDGGIVVAMQDGFYSKENGNDEFTLLAGPPNYDPFTFRFNDGKCDKNGRFWAGTTSFFEESTQAKLYCLDNNLSVREALGNIIVSNGLGWSPDNKVMYYIDSPKREIYAFDYDLKSGSISNQRVVIDFHSQNANPDGMTVDEEGMLWIAHWGGHEVSRWDPAKGVKIDSIPVPVSKVTSCVFGGKELNELYITTARIGMDELQLKEEPLAGALFKIKLNVKGVPTYRFRG</sequence>
<dbReference type="RefSeq" id="WP_101353063.1">
    <property type="nucleotide sequence ID" value="NZ_PIQO01000002.1"/>
</dbReference>
<feature type="binding site" evidence="3">
    <location>
        <position position="103"/>
    </location>
    <ligand>
        <name>substrate</name>
    </ligand>
</feature>
<evidence type="ECO:0000256" key="3">
    <source>
        <dbReference type="PIRSR" id="PIRSR605511-2"/>
    </source>
</evidence>
<evidence type="ECO:0000313" key="6">
    <source>
        <dbReference type="Proteomes" id="UP000233440"/>
    </source>
</evidence>
<feature type="binding site" evidence="3">
    <location>
        <position position="17"/>
    </location>
    <ligand>
        <name>a divalent metal cation</name>
        <dbReference type="ChEBI" id="CHEBI:60240"/>
    </ligand>
</feature>
<comment type="similarity">
    <text evidence="1">Belongs to the SMP-30/CGR1 family.</text>
</comment>
<accession>A0A2N3LPB7</accession>
<dbReference type="PRINTS" id="PR01790">
    <property type="entry name" value="SMP30FAMILY"/>
</dbReference>
<dbReference type="InterPro" id="IPR013658">
    <property type="entry name" value="SGL"/>
</dbReference>
<comment type="caution">
    <text evidence="5">The sequence shown here is derived from an EMBL/GenBank/DDBJ whole genome shotgun (WGS) entry which is preliminary data.</text>
</comment>